<comment type="caution">
    <text evidence="1">The sequence shown here is derived from an EMBL/GenBank/DDBJ whole genome shotgun (WGS) entry which is preliminary data.</text>
</comment>
<evidence type="ECO:0000313" key="1">
    <source>
        <dbReference type="EMBL" id="MEE1944586.1"/>
    </source>
</evidence>
<dbReference type="NCBIfam" id="TIGR03696">
    <property type="entry name" value="Rhs_assc_core"/>
    <property type="match status" value="1"/>
</dbReference>
<dbReference type="EMBL" id="JAZDQT010000001">
    <property type="protein sequence ID" value="MEE1944586.1"/>
    <property type="molecule type" value="Genomic_DNA"/>
</dbReference>
<name>A0ABU7I5I1_9SPHI</name>
<gene>
    <name evidence="1" type="ORF">VRU48_05670</name>
</gene>
<accession>A0ABU7I5I1</accession>
<sequence>MKSAGSPVSLDNKYLYNGKELQYELEQYDYGARFYDPVIGRFNVVDALSEEMRSHFLIITVSIIQCAIPIPMVMRLQILLLEEKEILV</sequence>
<keyword evidence="2" id="KW-1185">Reference proteome</keyword>
<dbReference type="Proteomes" id="UP001336835">
    <property type="component" value="Unassembled WGS sequence"/>
</dbReference>
<dbReference type="Gene3D" id="2.180.10.10">
    <property type="entry name" value="RHS repeat-associated core"/>
    <property type="match status" value="1"/>
</dbReference>
<proteinExistence type="predicted"/>
<organism evidence="1 2">
    <name type="scientific">Pedobacter albus</name>
    <dbReference type="NCBI Taxonomy" id="3113905"/>
    <lineage>
        <taxon>Bacteria</taxon>
        <taxon>Pseudomonadati</taxon>
        <taxon>Bacteroidota</taxon>
        <taxon>Sphingobacteriia</taxon>
        <taxon>Sphingobacteriales</taxon>
        <taxon>Sphingobacteriaceae</taxon>
        <taxon>Pedobacter</taxon>
    </lineage>
</organism>
<dbReference type="InterPro" id="IPR022385">
    <property type="entry name" value="Rhs_assc_core"/>
</dbReference>
<reference evidence="1 2" key="1">
    <citation type="submission" date="2024-01" db="EMBL/GenBank/DDBJ databases">
        <title>Pedobacter sp. nov., isolated from fresh soil.</title>
        <authorList>
            <person name="Le N.T.T."/>
        </authorList>
    </citation>
    <scope>NUCLEOTIDE SEQUENCE [LARGE SCALE GENOMIC DNA]</scope>
    <source>
        <strain evidence="1 2">KR3-3</strain>
    </source>
</reference>
<evidence type="ECO:0000313" key="2">
    <source>
        <dbReference type="Proteomes" id="UP001336835"/>
    </source>
</evidence>
<protein>
    <submittedName>
        <fullName evidence="1">RHS repeat-associated core domain-containing protein</fullName>
    </submittedName>
</protein>
<dbReference type="RefSeq" id="WP_330106954.1">
    <property type="nucleotide sequence ID" value="NZ_JAZDQT010000001.1"/>
</dbReference>